<dbReference type="InterPro" id="IPR002293">
    <property type="entry name" value="AA/rel_permease1"/>
</dbReference>
<feature type="transmembrane region" description="Helical" evidence="6">
    <location>
        <begin position="97"/>
        <end position="120"/>
    </location>
</feature>
<sequence>MAAEKGDYPLSQALSSVYGEGSVIPTIVAVIGLFGLIASLHGIIMGYSRQTYALARVGYFPRGLAKVNKKGVPVWSLLVPGSIAVICAGSATFANALMILSVFGAVVMYCISMVSLFILRRKEPDLEKPFKVIYPIVPGIALVLGLVCLYSIVRYSVFTTSLSLFGMTVPLTYVISFIFIGAILYYVLRGTKQVQSASQKLDSSVEL</sequence>
<dbReference type="Pfam" id="PF13520">
    <property type="entry name" value="AA_permease_2"/>
    <property type="match status" value="1"/>
</dbReference>
<keyword evidence="5 6" id="KW-0472">Membrane</keyword>
<dbReference type="EMBL" id="JBHMAF010000051">
    <property type="protein sequence ID" value="MFB9759044.1"/>
    <property type="molecule type" value="Genomic_DNA"/>
</dbReference>
<proteinExistence type="predicted"/>
<accession>A0ABV5WEL2</accession>
<dbReference type="Gene3D" id="1.20.1740.10">
    <property type="entry name" value="Amino acid/polyamine transporter I"/>
    <property type="match status" value="1"/>
</dbReference>
<dbReference type="PANTHER" id="PTHR42770">
    <property type="entry name" value="AMINO ACID TRANSPORTER-RELATED"/>
    <property type="match status" value="1"/>
</dbReference>
<protein>
    <submittedName>
        <fullName evidence="7">Amino acid permease</fullName>
    </submittedName>
</protein>
<feature type="transmembrane region" description="Helical" evidence="6">
    <location>
        <begin position="23"/>
        <end position="47"/>
    </location>
</feature>
<evidence type="ECO:0000256" key="1">
    <source>
        <dbReference type="ARBA" id="ARBA00004651"/>
    </source>
</evidence>
<keyword evidence="8" id="KW-1185">Reference proteome</keyword>
<keyword evidence="3 6" id="KW-0812">Transmembrane</keyword>
<evidence type="ECO:0000313" key="8">
    <source>
        <dbReference type="Proteomes" id="UP001589609"/>
    </source>
</evidence>
<dbReference type="PANTHER" id="PTHR42770:SF7">
    <property type="entry name" value="MEMBRANE PROTEIN"/>
    <property type="match status" value="1"/>
</dbReference>
<organism evidence="7 8">
    <name type="scientific">Ectobacillus funiculus</name>
    <dbReference type="NCBI Taxonomy" id="137993"/>
    <lineage>
        <taxon>Bacteria</taxon>
        <taxon>Bacillati</taxon>
        <taxon>Bacillota</taxon>
        <taxon>Bacilli</taxon>
        <taxon>Bacillales</taxon>
        <taxon>Bacillaceae</taxon>
        <taxon>Ectobacillus</taxon>
    </lineage>
</organism>
<keyword evidence="4 6" id="KW-1133">Transmembrane helix</keyword>
<feature type="transmembrane region" description="Helical" evidence="6">
    <location>
        <begin position="132"/>
        <end position="153"/>
    </location>
</feature>
<name>A0ABV5WEL2_9BACI</name>
<evidence type="ECO:0000256" key="4">
    <source>
        <dbReference type="ARBA" id="ARBA00022989"/>
    </source>
</evidence>
<dbReference type="RefSeq" id="WP_379949329.1">
    <property type="nucleotide sequence ID" value="NZ_JBHMAF010000051.1"/>
</dbReference>
<evidence type="ECO:0000256" key="6">
    <source>
        <dbReference type="SAM" id="Phobius"/>
    </source>
</evidence>
<evidence type="ECO:0000256" key="2">
    <source>
        <dbReference type="ARBA" id="ARBA00022475"/>
    </source>
</evidence>
<comment type="caution">
    <text evidence="7">The sequence shown here is derived from an EMBL/GenBank/DDBJ whole genome shotgun (WGS) entry which is preliminary data.</text>
</comment>
<feature type="transmembrane region" description="Helical" evidence="6">
    <location>
        <begin position="72"/>
        <end position="91"/>
    </location>
</feature>
<dbReference type="InterPro" id="IPR050367">
    <property type="entry name" value="APC_superfamily"/>
</dbReference>
<reference evidence="7 8" key="1">
    <citation type="submission" date="2024-09" db="EMBL/GenBank/DDBJ databases">
        <authorList>
            <person name="Sun Q."/>
            <person name="Mori K."/>
        </authorList>
    </citation>
    <scope>NUCLEOTIDE SEQUENCE [LARGE SCALE GENOMIC DNA]</scope>
    <source>
        <strain evidence="7 8">JCM 11201</strain>
    </source>
</reference>
<dbReference type="Proteomes" id="UP001589609">
    <property type="component" value="Unassembled WGS sequence"/>
</dbReference>
<gene>
    <name evidence="7" type="ORF">ACFFMS_11290</name>
</gene>
<feature type="transmembrane region" description="Helical" evidence="6">
    <location>
        <begin position="165"/>
        <end position="188"/>
    </location>
</feature>
<evidence type="ECO:0000313" key="7">
    <source>
        <dbReference type="EMBL" id="MFB9759044.1"/>
    </source>
</evidence>
<keyword evidence="2" id="KW-1003">Cell membrane</keyword>
<evidence type="ECO:0000256" key="3">
    <source>
        <dbReference type="ARBA" id="ARBA00022692"/>
    </source>
</evidence>
<comment type="subcellular location">
    <subcellularLocation>
        <location evidence="1">Cell membrane</location>
        <topology evidence="1">Multi-pass membrane protein</topology>
    </subcellularLocation>
</comment>
<evidence type="ECO:0000256" key="5">
    <source>
        <dbReference type="ARBA" id="ARBA00023136"/>
    </source>
</evidence>